<evidence type="ECO:0000313" key="2">
    <source>
        <dbReference type="EMBL" id="KOX91485.1"/>
    </source>
</evidence>
<name>A0A0M9AIE4_9EURY</name>
<accession>A0A0M9AIE4</accession>
<dbReference type="EMBL" id="LIUF01000010">
    <property type="protein sequence ID" value="KOX91485.1"/>
    <property type="molecule type" value="Genomic_DNA"/>
</dbReference>
<dbReference type="PATRIC" id="fig|1705562.3.peg.750"/>
<evidence type="ECO:0000256" key="1">
    <source>
        <dbReference type="SAM" id="MobiDB-lite"/>
    </source>
</evidence>
<reference evidence="2 3" key="1">
    <citation type="submission" date="2015-08" db="EMBL/GenBank/DDBJ databases">
        <title>Genomes of Isolates from Cabo Rojo, PR.</title>
        <authorList>
            <person name="Sanchez-Nieves R.L."/>
            <person name="Montalvo-Rodriguez R."/>
        </authorList>
    </citation>
    <scope>NUCLEOTIDE SEQUENCE [LARGE SCALE GENOMIC DNA]</scope>
    <source>
        <strain evidence="2 3">SL3</strain>
    </source>
</reference>
<dbReference type="Proteomes" id="UP000037729">
    <property type="component" value="Unassembled WGS sequence"/>
</dbReference>
<sequence length="146" mass="16730">MSSKYRRGDTGPKKLKWRWKDETDNRSLPQLWADNGRTESPKEDEVQLYAIECRAGLLLEWLVNTRTGKLLRGPLSEKPGIRVLYVTVDGEHAVVEESEAREIDGSWRPPKQFASIIAKHPDEADPVPDSSQDHYRRAVEDLYGVE</sequence>
<dbReference type="RefSeq" id="WP_053969508.1">
    <property type="nucleotide sequence ID" value="NZ_JAWJXX010000008.1"/>
</dbReference>
<dbReference type="STRING" id="1705562.AMS69_18515"/>
<protein>
    <submittedName>
        <fullName evidence="2">Uncharacterized protein</fullName>
    </submittedName>
</protein>
<feature type="region of interest" description="Disordered" evidence="1">
    <location>
        <begin position="1"/>
        <end position="21"/>
    </location>
</feature>
<keyword evidence="3" id="KW-1185">Reference proteome</keyword>
<dbReference type="AlphaFoldDB" id="A0A0M9AIE4"/>
<gene>
    <name evidence="2" type="ORF">AMS69_18515</name>
</gene>
<comment type="caution">
    <text evidence="2">The sequence shown here is derived from an EMBL/GenBank/DDBJ whole genome shotgun (WGS) entry which is preliminary data.</text>
</comment>
<evidence type="ECO:0000313" key="3">
    <source>
        <dbReference type="Proteomes" id="UP000037729"/>
    </source>
</evidence>
<dbReference type="OrthoDB" id="217447at2157"/>
<organism evidence="2 3">
    <name type="scientific">Haloarcula rubripromontorii</name>
    <dbReference type="NCBI Taxonomy" id="1705562"/>
    <lineage>
        <taxon>Archaea</taxon>
        <taxon>Methanobacteriati</taxon>
        <taxon>Methanobacteriota</taxon>
        <taxon>Stenosarchaea group</taxon>
        <taxon>Halobacteria</taxon>
        <taxon>Halobacteriales</taxon>
        <taxon>Haloarculaceae</taxon>
        <taxon>Haloarcula</taxon>
    </lineage>
</organism>
<proteinExistence type="predicted"/>